<keyword evidence="3 5" id="KW-0378">Hydrolase</keyword>
<dbReference type="Proteomes" id="UP000659697">
    <property type="component" value="Unassembled WGS sequence"/>
</dbReference>
<evidence type="ECO:0000259" key="4">
    <source>
        <dbReference type="Pfam" id="PF00561"/>
    </source>
</evidence>
<dbReference type="PANTHER" id="PTHR10794">
    <property type="entry name" value="ABHYDROLASE DOMAIN-CONTAINING PROTEIN"/>
    <property type="match status" value="1"/>
</dbReference>
<dbReference type="PROSITE" id="PS01133">
    <property type="entry name" value="UPF0017"/>
    <property type="match status" value="1"/>
</dbReference>
<evidence type="ECO:0000313" key="6">
    <source>
        <dbReference type="Proteomes" id="UP000659697"/>
    </source>
</evidence>
<evidence type="ECO:0000256" key="3">
    <source>
        <dbReference type="ARBA" id="ARBA00022801"/>
    </source>
</evidence>
<evidence type="ECO:0000313" key="5">
    <source>
        <dbReference type="EMBL" id="GHG75302.1"/>
    </source>
</evidence>
<dbReference type="InterPro" id="IPR029058">
    <property type="entry name" value="AB_hydrolase_fold"/>
</dbReference>
<evidence type="ECO:0000256" key="1">
    <source>
        <dbReference type="ARBA" id="ARBA00010884"/>
    </source>
</evidence>
<feature type="domain" description="AB hydrolase-1" evidence="4">
    <location>
        <begin position="69"/>
        <end position="309"/>
    </location>
</feature>
<keyword evidence="6" id="KW-1185">Reference proteome</keyword>
<organism evidence="5 6">
    <name type="scientific">Alishewanella longhuensis</name>
    <dbReference type="NCBI Taxonomy" id="1091037"/>
    <lineage>
        <taxon>Bacteria</taxon>
        <taxon>Pseudomonadati</taxon>
        <taxon>Pseudomonadota</taxon>
        <taxon>Gammaproteobacteria</taxon>
        <taxon>Alteromonadales</taxon>
        <taxon>Alteromonadaceae</taxon>
        <taxon>Alishewanella</taxon>
    </lineage>
</organism>
<dbReference type="NCBIfam" id="NF008218">
    <property type="entry name" value="PRK10985.1"/>
    <property type="match status" value="1"/>
</dbReference>
<dbReference type="InterPro" id="IPR012020">
    <property type="entry name" value="ABHD4"/>
</dbReference>
<accession>A0ABQ3L1X0</accession>
<dbReference type="PIRSF" id="PIRSF005211">
    <property type="entry name" value="Ab_hydro_YheT"/>
    <property type="match status" value="1"/>
</dbReference>
<dbReference type="Pfam" id="PF00561">
    <property type="entry name" value="Abhydrolase_1"/>
    <property type="match status" value="1"/>
</dbReference>
<dbReference type="GO" id="GO:0016787">
    <property type="term" value="F:hydrolase activity"/>
    <property type="evidence" value="ECO:0007669"/>
    <property type="project" value="UniProtKB-KW"/>
</dbReference>
<dbReference type="EMBL" id="BNAO01000009">
    <property type="protein sequence ID" value="GHG75302.1"/>
    <property type="molecule type" value="Genomic_DNA"/>
</dbReference>
<name>A0ABQ3L1X0_9ALTE</name>
<dbReference type="InterPro" id="IPR050960">
    <property type="entry name" value="AB_hydrolase_4_sf"/>
</dbReference>
<comment type="similarity">
    <text evidence="1">Belongs to the AB hydrolase superfamily. AB hydrolase 4 family.</text>
</comment>
<dbReference type="PANTHER" id="PTHR10794:SF94">
    <property type="entry name" value="ESTERASE YHET-RELATED"/>
    <property type="match status" value="1"/>
</dbReference>
<dbReference type="RefSeq" id="WP_189433795.1">
    <property type="nucleotide sequence ID" value="NZ_BNAO01000009.1"/>
</dbReference>
<reference evidence="6" key="1">
    <citation type="journal article" date="2019" name="Int. J. Syst. Evol. Microbiol.">
        <title>The Global Catalogue of Microorganisms (GCM) 10K type strain sequencing project: providing services to taxonomists for standard genome sequencing and annotation.</title>
        <authorList>
            <consortium name="The Broad Institute Genomics Platform"/>
            <consortium name="The Broad Institute Genome Sequencing Center for Infectious Disease"/>
            <person name="Wu L."/>
            <person name="Ma J."/>
        </authorList>
    </citation>
    <scope>NUCLEOTIDE SEQUENCE [LARGE SCALE GENOMIC DNA]</scope>
    <source>
        <strain evidence="6">CGMCC 1.7003</strain>
    </source>
</reference>
<proteinExistence type="inferred from homology"/>
<comment type="caution">
    <text evidence="5">The sequence shown here is derived from an EMBL/GenBank/DDBJ whole genome shotgun (WGS) entry which is preliminary data.</text>
</comment>
<protein>
    <submittedName>
        <fullName evidence="5">Alpha/beta hydrolase</fullName>
    </submittedName>
</protein>
<dbReference type="InterPro" id="IPR000073">
    <property type="entry name" value="AB_hydrolase_1"/>
</dbReference>
<dbReference type="InterPro" id="IPR000952">
    <property type="entry name" value="AB_hydrolase_4_CS"/>
</dbReference>
<keyword evidence="2" id="KW-0719">Serine esterase</keyword>
<gene>
    <name evidence="5" type="ORF">GCM10010919_29350</name>
</gene>
<sequence>MQADLRPANTTQHFYAPWWLRNAHLQTIFAKYLSPKHKLVTEAEIFTLRDGDHLQLNWSEKLAKTEQRPLVILLHGLAGDINSHYIQGLMAALKQQGLPCVLMHFRGCNGQPNKLARAYHSGDTADLAEVIGMLQQRFPKMPLSAVGFSLGANVLVKYCGEQAEQNPLRAAVAVCPPLSLAACAKRINQGSSKIYQSYLLKRLKAATLQKLASHPKFPLPLTPEQIQGMRSIEEFDEHYTAPIHGFFNAKEYYQRASGMAFLKQIHIPTLIIHAKDDPFLTDAVIPQANELSPFIDYQLCQNGGHVGFVNGRHPLKPQFWLNTRIPAFLLSHLPQ</sequence>
<evidence type="ECO:0000256" key="2">
    <source>
        <dbReference type="ARBA" id="ARBA00022487"/>
    </source>
</evidence>
<dbReference type="Gene3D" id="3.40.50.1820">
    <property type="entry name" value="alpha/beta hydrolase"/>
    <property type="match status" value="1"/>
</dbReference>
<dbReference type="SUPFAM" id="SSF53474">
    <property type="entry name" value="alpha/beta-Hydrolases"/>
    <property type="match status" value="1"/>
</dbReference>